<dbReference type="OrthoDB" id="10253869at2759"/>
<dbReference type="GO" id="GO:0006515">
    <property type="term" value="P:protein quality control for misfolded or incompletely synthesized proteins"/>
    <property type="evidence" value="ECO:0007669"/>
    <property type="project" value="EnsemblFungi"/>
</dbReference>
<dbReference type="AlphaFoldDB" id="G0VK11"/>
<dbReference type="RefSeq" id="XP_003678187.1">
    <property type="nucleotide sequence ID" value="XM_003678139.1"/>
</dbReference>
<dbReference type="GO" id="GO:0005778">
    <property type="term" value="C:peroxisomal membrane"/>
    <property type="evidence" value="ECO:0007669"/>
    <property type="project" value="UniProtKB-SubCell"/>
</dbReference>
<evidence type="ECO:0000256" key="8">
    <source>
        <dbReference type="ARBA" id="ARBA00022677"/>
    </source>
</evidence>
<keyword evidence="5" id="KW-0813">Transport</keyword>
<comment type="subcellular location">
    <subcellularLocation>
        <location evidence="3">Cell membrane</location>
        <topology evidence="3">Multi-pass membrane protein</topology>
    </subcellularLocation>
    <subcellularLocation>
        <location evidence="1">Lipid droplet</location>
    </subcellularLocation>
    <subcellularLocation>
        <location evidence="2">Peroxisome membrane</location>
        <topology evidence="2">Multi-pass membrane protein</topology>
    </subcellularLocation>
</comment>
<evidence type="ECO:0000256" key="6">
    <source>
        <dbReference type="ARBA" id="ARBA00022475"/>
    </source>
</evidence>
<dbReference type="HOGENOM" id="CLU_000022_46_3_1"/>
<evidence type="ECO:0000256" key="2">
    <source>
        <dbReference type="ARBA" id="ARBA00004585"/>
    </source>
</evidence>
<protein>
    <recommendedName>
        <fullName evidence="18">Very long-chain fatty acid transport protein</fullName>
    </recommendedName>
    <alternativeName>
        <fullName evidence="19">Very-long-chain acyl-CoA synthetase</fullName>
    </alternativeName>
</protein>
<keyword evidence="10" id="KW-0547">Nucleotide-binding</keyword>
<organism evidence="22 23">
    <name type="scientific">Naumovozyma castellii</name>
    <name type="common">Yeast</name>
    <name type="synonym">Saccharomyces castellii</name>
    <dbReference type="NCBI Taxonomy" id="27288"/>
    <lineage>
        <taxon>Eukaryota</taxon>
        <taxon>Fungi</taxon>
        <taxon>Dikarya</taxon>
        <taxon>Ascomycota</taxon>
        <taxon>Saccharomycotina</taxon>
        <taxon>Saccharomycetes</taxon>
        <taxon>Saccharomycetales</taxon>
        <taxon>Saccharomycetaceae</taxon>
        <taxon>Naumovozyma</taxon>
    </lineage>
</organism>
<keyword evidence="8" id="KW-0551">Lipid droplet</keyword>
<evidence type="ECO:0000256" key="11">
    <source>
        <dbReference type="ARBA" id="ARBA00022840"/>
    </source>
</evidence>
<dbReference type="FunCoup" id="G0VK11">
    <property type="interactions" value="157"/>
</dbReference>
<evidence type="ECO:0000313" key="23">
    <source>
        <dbReference type="Proteomes" id="UP000001640"/>
    </source>
</evidence>
<dbReference type="KEGG" id="ncs:NCAS_0I01770"/>
<evidence type="ECO:0000256" key="16">
    <source>
        <dbReference type="ARBA" id="ARBA00051585"/>
    </source>
</evidence>
<evidence type="ECO:0000256" key="15">
    <source>
        <dbReference type="ARBA" id="ARBA00023140"/>
    </source>
</evidence>
<dbReference type="PANTHER" id="PTHR43107">
    <property type="entry name" value="LONG-CHAIN FATTY ACID TRANSPORT PROTEIN"/>
    <property type="match status" value="1"/>
</dbReference>
<evidence type="ECO:0000256" key="20">
    <source>
        <dbReference type="SAM" id="Phobius"/>
    </source>
</evidence>
<dbReference type="InterPro" id="IPR000873">
    <property type="entry name" value="AMP-dep_synth/lig_dom"/>
</dbReference>
<keyword evidence="14 20" id="KW-0472">Membrane</keyword>
<evidence type="ECO:0000256" key="9">
    <source>
        <dbReference type="ARBA" id="ARBA00022692"/>
    </source>
</evidence>
<dbReference type="InterPro" id="IPR045851">
    <property type="entry name" value="AMP-bd_C_sf"/>
</dbReference>
<accession>G0VK11</accession>
<keyword evidence="7" id="KW-0436">Ligase</keyword>
<feature type="transmembrane region" description="Helical" evidence="20">
    <location>
        <begin position="59"/>
        <end position="83"/>
    </location>
</feature>
<dbReference type="SUPFAM" id="SSF56801">
    <property type="entry name" value="Acetyl-CoA synthetase-like"/>
    <property type="match status" value="1"/>
</dbReference>
<dbReference type="InterPro" id="IPR020845">
    <property type="entry name" value="AMP-binding_CS"/>
</dbReference>
<dbReference type="GO" id="GO:0009898">
    <property type="term" value="C:cytoplasmic side of plasma membrane"/>
    <property type="evidence" value="ECO:0007669"/>
    <property type="project" value="EnsemblFungi"/>
</dbReference>
<feature type="transmembrane region" description="Helical" evidence="20">
    <location>
        <begin position="103"/>
        <end position="120"/>
    </location>
</feature>
<evidence type="ECO:0000256" key="17">
    <source>
        <dbReference type="ARBA" id="ARBA00060276"/>
    </source>
</evidence>
<dbReference type="GO" id="GO:0004467">
    <property type="term" value="F:long-chain fatty acid-CoA ligase activity"/>
    <property type="evidence" value="ECO:0007669"/>
    <property type="project" value="TreeGrafter"/>
</dbReference>
<dbReference type="GO" id="GO:0005783">
    <property type="term" value="C:endoplasmic reticulum"/>
    <property type="evidence" value="ECO:0007669"/>
    <property type="project" value="EnsemblFungi"/>
</dbReference>
<dbReference type="eggNOG" id="KOG1179">
    <property type="taxonomic scope" value="Eukaryota"/>
</dbReference>
<dbReference type="FunFam" id="3.30.300.30:FF:000020">
    <property type="entry name" value="Long-chain fatty acid transporter"/>
    <property type="match status" value="1"/>
</dbReference>
<evidence type="ECO:0000256" key="19">
    <source>
        <dbReference type="ARBA" id="ARBA00078285"/>
    </source>
</evidence>
<evidence type="ECO:0000256" key="3">
    <source>
        <dbReference type="ARBA" id="ARBA00004651"/>
    </source>
</evidence>
<feature type="domain" description="AMP-dependent synthetase/ligase" evidence="21">
    <location>
        <begin position="133"/>
        <end position="455"/>
    </location>
</feature>
<gene>
    <name evidence="22" type="primary">NCAS0I01770</name>
    <name evidence="22" type="ordered locus">NCAS_0I01770</name>
</gene>
<dbReference type="GeneID" id="96905532"/>
<comment type="catalytic activity">
    <reaction evidence="16">
        <text>a very long-chain fatty acid + ATP + CoA = a very long-chain fatty acyl-CoA + AMP + diphosphate</text>
        <dbReference type="Rhea" id="RHEA:54536"/>
        <dbReference type="ChEBI" id="CHEBI:30616"/>
        <dbReference type="ChEBI" id="CHEBI:33019"/>
        <dbReference type="ChEBI" id="CHEBI:57287"/>
        <dbReference type="ChEBI" id="CHEBI:58950"/>
        <dbReference type="ChEBI" id="CHEBI:138261"/>
        <dbReference type="ChEBI" id="CHEBI:456215"/>
    </reaction>
</comment>
<feature type="transmembrane region" description="Helical" evidence="20">
    <location>
        <begin position="198"/>
        <end position="216"/>
    </location>
</feature>
<dbReference type="Gene3D" id="3.30.300.30">
    <property type="match status" value="1"/>
</dbReference>
<keyword evidence="13" id="KW-0445">Lipid transport</keyword>
<keyword evidence="9 20" id="KW-0812">Transmembrane</keyword>
<dbReference type="PANTHER" id="PTHR43107:SF15">
    <property type="entry name" value="FATTY ACID TRANSPORT PROTEIN 3, ISOFORM A"/>
    <property type="match status" value="1"/>
</dbReference>
<evidence type="ECO:0000313" key="22">
    <source>
        <dbReference type="EMBL" id="CCC71845.1"/>
    </source>
</evidence>
<keyword evidence="12 20" id="KW-1133">Transmembrane helix</keyword>
<evidence type="ECO:0000256" key="1">
    <source>
        <dbReference type="ARBA" id="ARBA00004502"/>
    </source>
</evidence>
<keyword evidence="23" id="KW-1185">Reference proteome</keyword>
<evidence type="ECO:0000256" key="14">
    <source>
        <dbReference type="ARBA" id="ARBA00023136"/>
    </source>
</evidence>
<sequence length="724" mass="83189">MKFMTRLISRYTTQATNLGGVHISETLESQDHRNVLFSMAASLRCLNNTKLVFKVPLFIIMRILTLLFRLVRIILSPISYLVNYYLGDYFHGLNERNRIKEDWYIIPYFLKSVFLYIISVKRHRFQTWYIFINQVEKNGDRLAIRYASPLKQKGEYALESYTYKETYDIVLRLSHILSYTYNVQAGDCVGIDCTNKPLFIFLWLAFWNIGAVPAFVNYNAIGNPLVHSLRISNISQVFIDPEASANIVKTEEEIKNALPNIKLNYLDEADLSHTLLNPSSPTFLQDEKLRSPSNLTDFKPAMLIYTSGTTGLPKSAIMSWRKAAIGCQLFGYVLHMNNESTVFTGMPLFHSTAALLGVCAVISQGGCIAIANKFSATNFWKQAYLTEATHIQYVGEVCRYLLHTPVSKYESMHCVKVAYGNGLRPDIWQKFRERFHIEVIGEFYAATEAPFATTSFQRGTFGIGACRNYGTIIQWFLSLQQTLVKMDPNDDSVIYRNKKGFCEVAPVGEPGEMLMRIFFPRKPETSFQGYLGNERETKSKVIRNVFRKGDAWYRCGDLLKSDEYGLWYFLDRMGDTFRWKSENVSTTEVEDEVLLSNENKISQVVVVGIKVPKYEGRAGFAVLKLTTDRDIHTISDEENLAMLNGMLPFLNQSLPKYALPLFVKLVNEIKMTDNHKVLKKLYRDQKLPAGANGKDKIYWLRDYKEYKVLTNEDWFGIESQSLKL</sequence>
<comment type="function">
    <text evidence="17">Acyl-CoA synthetase required for both the import of long chain fatty acids (LCFAs) (C14-C18) and the activation very long chain fatty acids (VLCFAs) (C20-C26) by esterification of the fatty acids into metabolically active CoA-thioesters for subsequent degradation or incorporation into phospholipids. The transport and fatty acyl-CoA synthetase activities are genetically separable and are thus independent activities. Esterifies VLCFAs in the peroxisome matrix. The VLCFAs are actively transported into peroxisomes by a PXA1-PXA2 heterodimeric transporter in the peroxisomal membrane.</text>
</comment>
<dbReference type="InParanoid" id="G0VK11"/>
<dbReference type="Pfam" id="PF00501">
    <property type="entry name" value="AMP-binding"/>
    <property type="match status" value="1"/>
</dbReference>
<dbReference type="EMBL" id="HE576760">
    <property type="protein sequence ID" value="CCC71845.1"/>
    <property type="molecule type" value="Genomic_DNA"/>
</dbReference>
<reference evidence="22 23" key="1">
    <citation type="journal article" date="2011" name="Proc. Natl. Acad. Sci. U.S.A.">
        <title>Evolutionary erosion of yeast sex chromosomes by mating-type switching accidents.</title>
        <authorList>
            <person name="Gordon J.L."/>
            <person name="Armisen D."/>
            <person name="Proux-Wera E."/>
            <person name="Oheigeartaigh S.S."/>
            <person name="Byrne K.P."/>
            <person name="Wolfe K.H."/>
        </authorList>
    </citation>
    <scope>NUCLEOTIDE SEQUENCE [LARGE SCALE GENOMIC DNA]</scope>
    <source>
        <strain evidence="23">ATCC 76901 / BCRC 22586 / CBS 4309 / NBRC 1992 / NRRL Y-12630</strain>
    </source>
</reference>
<comment type="similarity">
    <text evidence="4">Belongs to the ATP-dependent AMP-binding enzyme family.</text>
</comment>
<evidence type="ECO:0000256" key="7">
    <source>
        <dbReference type="ARBA" id="ARBA00022598"/>
    </source>
</evidence>
<dbReference type="Gene3D" id="3.40.50.12780">
    <property type="entry name" value="N-terminal domain of ligase-like"/>
    <property type="match status" value="1"/>
</dbReference>
<reference key="2">
    <citation type="submission" date="2011-08" db="EMBL/GenBank/DDBJ databases">
        <title>Genome sequence of Naumovozyma castellii.</title>
        <authorList>
            <person name="Gordon J.L."/>
            <person name="Armisen D."/>
            <person name="Proux-Wera E."/>
            <person name="OhEigeartaigh S.S."/>
            <person name="Byrne K.P."/>
            <person name="Wolfe K.H."/>
        </authorList>
    </citation>
    <scope>NUCLEOTIDE SEQUENCE</scope>
    <source>
        <strain>Type strain:CBS 4309</strain>
    </source>
</reference>
<dbReference type="PROSITE" id="PS00455">
    <property type="entry name" value="AMP_BINDING"/>
    <property type="match status" value="1"/>
</dbReference>
<evidence type="ECO:0000256" key="12">
    <source>
        <dbReference type="ARBA" id="ARBA00022989"/>
    </source>
</evidence>
<dbReference type="GO" id="GO:0005524">
    <property type="term" value="F:ATP binding"/>
    <property type="evidence" value="ECO:0007669"/>
    <property type="project" value="UniProtKB-KW"/>
</dbReference>
<keyword evidence="15" id="KW-0576">Peroxisome</keyword>
<evidence type="ECO:0000259" key="21">
    <source>
        <dbReference type="Pfam" id="PF00501"/>
    </source>
</evidence>
<dbReference type="FunFam" id="3.40.50.12780:FF:000019">
    <property type="entry name" value="Long-chain fatty acid transporter"/>
    <property type="match status" value="1"/>
</dbReference>
<dbReference type="GO" id="GO:0044539">
    <property type="term" value="P:long-chain fatty acid import into cell"/>
    <property type="evidence" value="ECO:0007669"/>
    <property type="project" value="EnsemblFungi"/>
</dbReference>
<name>G0VK11_NAUCA</name>
<dbReference type="GO" id="GO:0031957">
    <property type="term" value="F:very long-chain fatty acid-CoA ligase activity"/>
    <property type="evidence" value="ECO:0007669"/>
    <property type="project" value="EnsemblFungi"/>
</dbReference>
<dbReference type="Proteomes" id="UP000001640">
    <property type="component" value="Chromosome 9"/>
</dbReference>
<proteinExistence type="inferred from homology"/>
<evidence type="ECO:0000256" key="18">
    <source>
        <dbReference type="ARBA" id="ARBA00068795"/>
    </source>
</evidence>
<dbReference type="GO" id="GO:0000038">
    <property type="term" value="P:very long-chain fatty acid metabolic process"/>
    <property type="evidence" value="ECO:0007669"/>
    <property type="project" value="EnsemblFungi"/>
</dbReference>
<dbReference type="InterPro" id="IPR042099">
    <property type="entry name" value="ANL_N_sf"/>
</dbReference>
<evidence type="ECO:0000256" key="4">
    <source>
        <dbReference type="ARBA" id="ARBA00006432"/>
    </source>
</evidence>
<evidence type="ECO:0000256" key="13">
    <source>
        <dbReference type="ARBA" id="ARBA00023055"/>
    </source>
</evidence>
<dbReference type="GO" id="GO:0005811">
    <property type="term" value="C:lipid droplet"/>
    <property type="evidence" value="ECO:0007669"/>
    <property type="project" value="UniProtKB-SubCell"/>
</dbReference>
<keyword evidence="11" id="KW-0067">ATP-binding</keyword>
<evidence type="ECO:0000256" key="10">
    <source>
        <dbReference type="ARBA" id="ARBA00022741"/>
    </source>
</evidence>
<dbReference type="GO" id="GO:0005324">
    <property type="term" value="F:long-chain fatty acid transmembrane transporter activity"/>
    <property type="evidence" value="ECO:0007669"/>
    <property type="project" value="EnsemblFungi"/>
</dbReference>
<dbReference type="OMA" id="VWRQFLD"/>
<keyword evidence="6" id="KW-1003">Cell membrane</keyword>
<dbReference type="STRING" id="1064592.G0VK11"/>
<evidence type="ECO:0000256" key="5">
    <source>
        <dbReference type="ARBA" id="ARBA00022448"/>
    </source>
</evidence>